<gene>
    <name evidence="2" type="ORF">PHYBLDRAFT_138380</name>
</gene>
<dbReference type="EMBL" id="KV440971">
    <property type="protein sequence ID" value="OAD80830.1"/>
    <property type="molecule type" value="Genomic_DNA"/>
</dbReference>
<organism evidence="2 3">
    <name type="scientific">Phycomyces blakesleeanus (strain ATCC 8743b / DSM 1359 / FGSC 10004 / NBRC 33097 / NRRL 1555)</name>
    <dbReference type="NCBI Taxonomy" id="763407"/>
    <lineage>
        <taxon>Eukaryota</taxon>
        <taxon>Fungi</taxon>
        <taxon>Fungi incertae sedis</taxon>
        <taxon>Mucoromycota</taxon>
        <taxon>Mucoromycotina</taxon>
        <taxon>Mucoromycetes</taxon>
        <taxon>Mucorales</taxon>
        <taxon>Phycomycetaceae</taxon>
        <taxon>Phycomyces</taxon>
    </lineage>
</organism>
<keyword evidence="3" id="KW-1185">Reference proteome</keyword>
<dbReference type="InParanoid" id="A0A163EQD8"/>
<dbReference type="VEuPathDB" id="FungiDB:PHYBLDRAFT_138380"/>
<dbReference type="RefSeq" id="XP_018298870.1">
    <property type="nucleotide sequence ID" value="XM_018429985.1"/>
</dbReference>
<dbReference type="AlphaFoldDB" id="A0A163EQD8"/>
<dbReference type="Proteomes" id="UP000077315">
    <property type="component" value="Unassembled WGS sequence"/>
</dbReference>
<sequence length="158" mass="18064">MPIHKQPGNEINRVETASEVDDSAHVSLDIVTTPTSIEEQEEEKTTRHCYKTAVPPVFNASNQPERDRENEIKSRIAYLRDIRPMPYTDYEGKEHSLLAAPKLCPKKERQPLKMIHSKFLPLPSAIPFWINSPTGPIFYSGARSFYLTWPCSGYSVFL</sequence>
<reference evidence="3" key="1">
    <citation type="submission" date="2015-06" db="EMBL/GenBank/DDBJ databases">
        <title>Expansion of signal transduction pathways in fungi by whole-genome duplication.</title>
        <authorList>
            <consortium name="DOE Joint Genome Institute"/>
            <person name="Corrochano L.M."/>
            <person name="Kuo A."/>
            <person name="Marcet-Houben M."/>
            <person name="Polaino S."/>
            <person name="Salamov A."/>
            <person name="Villalobos J.M."/>
            <person name="Alvarez M.I."/>
            <person name="Avalos J."/>
            <person name="Benito E.P."/>
            <person name="Benoit I."/>
            <person name="Burger G."/>
            <person name="Camino L.P."/>
            <person name="Canovas D."/>
            <person name="Cerda-Olmedo E."/>
            <person name="Cheng J.-F."/>
            <person name="Dominguez A."/>
            <person name="Elias M."/>
            <person name="Eslava A.P."/>
            <person name="Glaser F."/>
            <person name="Grimwood J."/>
            <person name="Gutierrez G."/>
            <person name="Heitman J."/>
            <person name="Henrissat B."/>
            <person name="Iturriaga E.A."/>
            <person name="Lang B.F."/>
            <person name="Lavin J.L."/>
            <person name="Lee S."/>
            <person name="Li W."/>
            <person name="Lindquist E."/>
            <person name="Lopez-Garcia S."/>
            <person name="Luque E.M."/>
            <person name="Marcos A.T."/>
            <person name="Martin J."/>
            <person name="McCluskey K."/>
            <person name="Medina H.R."/>
            <person name="Miralles-Duran A."/>
            <person name="Miyazaki A."/>
            <person name="Munoz-Torres E."/>
            <person name="Oguiza J.A."/>
            <person name="Ohm R."/>
            <person name="Olmedo M."/>
            <person name="Orejas M."/>
            <person name="Ortiz-Castellanos L."/>
            <person name="Pisabarro A.G."/>
            <person name="Rodriguez-Romero J."/>
            <person name="Ruiz-Herrera J."/>
            <person name="Ruiz-Vazquez R."/>
            <person name="Sanz C."/>
            <person name="Schackwitz W."/>
            <person name="Schmutz J."/>
            <person name="Shahriari M."/>
            <person name="Shelest E."/>
            <person name="Silva-Franco F."/>
            <person name="Soanes D."/>
            <person name="Syed K."/>
            <person name="Tagua V.G."/>
            <person name="Talbot N.J."/>
            <person name="Thon M."/>
            <person name="De vries R.P."/>
            <person name="Wiebenga A."/>
            <person name="Yadav J.S."/>
            <person name="Braun E.L."/>
            <person name="Baker S."/>
            <person name="Garre V."/>
            <person name="Horwitz B."/>
            <person name="Torres-Martinez S."/>
            <person name="Idnurm A."/>
            <person name="Herrera-Estrella A."/>
            <person name="Gabaldon T."/>
            <person name="Grigoriev I.V."/>
        </authorList>
    </citation>
    <scope>NUCLEOTIDE SEQUENCE [LARGE SCALE GENOMIC DNA]</scope>
    <source>
        <strain evidence="3">NRRL 1555(-)</strain>
    </source>
</reference>
<feature type="region of interest" description="Disordered" evidence="1">
    <location>
        <begin position="1"/>
        <end position="22"/>
    </location>
</feature>
<evidence type="ECO:0000313" key="2">
    <source>
        <dbReference type="EMBL" id="OAD80830.1"/>
    </source>
</evidence>
<proteinExistence type="predicted"/>
<evidence type="ECO:0000313" key="3">
    <source>
        <dbReference type="Proteomes" id="UP000077315"/>
    </source>
</evidence>
<dbReference type="GeneID" id="28990891"/>
<accession>A0A163EQD8</accession>
<protein>
    <submittedName>
        <fullName evidence="2">Uncharacterized protein</fullName>
    </submittedName>
</protein>
<evidence type="ECO:0000256" key="1">
    <source>
        <dbReference type="SAM" id="MobiDB-lite"/>
    </source>
</evidence>
<name>A0A163EQD8_PHYB8</name>